<dbReference type="Proteomes" id="UP000268321">
    <property type="component" value="Unassembled WGS sequence"/>
</dbReference>
<dbReference type="AlphaFoldDB" id="A0A4P9ZAS4"/>
<dbReference type="Pfam" id="PF20493">
    <property type="entry name" value="WD-like_fungi"/>
    <property type="match status" value="1"/>
</dbReference>
<reference evidence="4" key="1">
    <citation type="journal article" date="2018" name="Nat. Microbiol.">
        <title>Leveraging single-cell genomics to expand the fungal tree of life.</title>
        <authorList>
            <person name="Ahrendt S.R."/>
            <person name="Quandt C.A."/>
            <person name="Ciobanu D."/>
            <person name="Clum A."/>
            <person name="Salamov A."/>
            <person name="Andreopoulos B."/>
            <person name="Cheng J.F."/>
            <person name="Woyke T."/>
            <person name="Pelin A."/>
            <person name="Henrissat B."/>
            <person name="Reynolds N.K."/>
            <person name="Benny G.L."/>
            <person name="Smith M.E."/>
            <person name="James T.Y."/>
            <person name="Grigoriev I.V."/>
        </authorList>
    </citation>
    <scope>NUCLEOTIDE SEQUENCE [LARGE SCALE GENOMIC DNA]</scope>
    <source>
        <strain evidence="4">Baker2002</strain>
    </source>
</reference>
<feature type="domain" description="WD-like" evidence="2">
    <location>
        <begin position="78"/>
        <end position="174"/>
    </location>
</feature>
<name>A0A4P9ZAS4_9ASCO</name>
<dbReference type="InterPro" id="IPR046925">
    <property type="entry name" value="WD-like_fungi"/>
</dbReference>
<evidence type="ECO:0000256" key="1">
    <source>
        <dbReference type="SAM" id="SignalP"/>
    </source>
</evidence>
<proteinExistence type="predicted"/>
<evidence type="ECO:0000259" key="2">
    <source>
        <dbReference type="Pfam" id="PF20493"/>
    </source>
</evidence>
<protein>
    <recommendedName>
        <fullName evidence="2">WD-like domain-containing protein</fullName>
    </recommendedName>
</protein>
<evidence type="ECO:0000313" key="4">
    <source>
        <dbReference type="Proteomes" id="UP000268321"/>
    </source>
</evidence>
<evidence type="ECO:0000313" key="3">
    <source>
        <dbReference type="EMBL" id="RKP29392.1"/>
    </source>
</evidence>
<gene>
    <name evidence="3" type="ORF">METBISCDRAFT_24276</name>
</gene>
<sequence length="192" mass="21108">MFFLFFLTVLSLVVEAVPFEQPTFSSLVNEANYYVALTELVNGAALQEDGTKGTVWFDTSSYELKNYGFPLIGLYGISTEKSYNYLDSLSGLGELAIDQGNHGDFVYIMYRFLYAESLKGAENPRALLIEEMTKELNPAFNDREGGDELTAILASTSSTDALKEMYFAIGSPKAATMVSLSLLLSAEKVYSG</sequence>
<keyword evidence="4" id="KW-1185">Reference proteome</keyword>
<feature type="signal peptide" evidence="1">
    <location>
        <begin position="1"/>
        <end position="16"/>
    </location>
</feature>
<dbReference type="EMBL" id="ML004490">
    <property type="protein sequence ID" value="RKP29392.1"/>
    <property type="molecule type" value="Genomic_DNA"/>
</dbReference>
<organism evidence="3 4">
    <name type="scientific">Metschnikowia bicuspidata</name>
    <dbReference type="NCBI Taxonomy" id="27322"/>
    <lineage>
        <taxon>Eukaryota</taxon>
        <taxon>Fungi</taxon>
        <taxon>Dikarya</taxon>
        <taxon>Ascomycota</taxon>
        <taxon>Saccharomycotina</taxon>
        <taxon>Pichiomycetes</taxon>
        <taxon>Metschnikowiaceae</taxon>
        <taxon>Metschnikowia</taxon>
    </lineage>
</organism>
<feature type="chain" id="PRO_5020250676" description="WD-like domain-containing protein" evidence="1">
    <location>
        <begin position="17"/>
        <end position="192"/>
    </location>
</feature>
<keyword evidence="1" id="KW-0732">Signal</keyword>
<accession>A0A4P9ZAS4</accession>